<dbReference type="InterPro" id="IPR028098">
    <property type="entry name" value="Glyco_trans_4-like_N"/>
</dbReference>
<organism evidence="3 4">
    <name type="scientific">Candidatus Raymondbacteria bacterium RIFOXYD12_FULL_49_13</name>
    <dbReference type="NCBI Taxonomy" id="1817890"/>
    <lineage>
        <taxon>Bacteria</taxon>
        <taxon>Raymondiibacteriota</taxon>
    </lineage>
</organism>
<sequence>MRVLMYGWEFPPHISGGLGTACFGLTQAMALQGQRITFVLPRTSSTGSSGSPVTLLGCDQVEAEYSRTPEEFLEKYLTIETVDSPLYPYVNQEEYTKYMEAFARGRKDREIASDIPEKTTSGEGEYGPNLLHEIRRYASVAGSIATKVQHDVLHAHDWLTIPAGIEARRASKRPLVVHIHSLEFDRSGDHVNQHVYDIERAGMEQADRIIAVSNFTKNKITRHYGINPDKITVVHNAVIKRARAHAAPAPIKCPVKTVLFLGRVTFQKGPDYFVEAAAKVLSLRKDVRFVVAGCGDMLHRMIERVTELRIGRYFHFTGFLRGNDVSRIFGKSDVYVMPSVSEPFGISPLEAIQHDVPVIVSRQSGISEAVGNIFKVNFWDVRELADRILALLTYKPLRDVMTGEAAVELNTITWEKAARRVGEVYYQLEKAG</sequence>
<name>A0A1F7FIY5_UNCRA</name>
<comment type="caution">
    <text evidence="3">The sequence shown here is derived from an EMBL/GenBank/DDBJ whole genome shotgun (WGS) entry which is preliminary data.</text>
</comment>
<dbReference type="PANTHER" id="PTHR45947">
    <property type="entry name" value="SULFOQUINOVOSYL TRANSFERASE SQD2"/>
    <property type="match status" value="1"/>
</dbReference>
<evidence type="ECO:0000259" key="2">
    <source>
        <dbReference type="Pfam" id="PF13439"/>
    </source>
</evidence>
<gene>
    <name evidence="3" type="ORF">A2519_11855</name>
</gene>
<dbReference type="EMBL" id="MFYX01000031">
    <property type="protein sequence ID" value="OGK06447.1"/>
    <property type="molecule type" value="Genomic_DNA"/>
</dbReference>
<dbReference type="InterPro" id="IPR050194">
    <property type="entry name" value="Glycosyltransferase_grp1"/>
</dbReference>
<dbReference type="Pfam" id="PF00534">
    <property type="entry name" value="Glycos_transf_1"/>
    <property type="match status" value="1"/>
</dbReference>
<dbReference type="Proteomes" id="UP000179243">
    <property type="component" value="Unassembled WGS sequence"/>
</dbReference>
<reference evidence="3 4" key="1">
    <citation type="journal article" date="2016" name="Nat. Commun.">
        <title>Thousands of microbial genomes shed light on interconnected biogeochemical processes in an aquifer system.</title>
        <authorList>
            <person name="Anantharaman K."/>
            <person name="Brown C.T."/>
            <person name="Hug L.A."/>
            <person name="Sharon I."/>
            <person name="Castelle C.J."/>
            <person name="Probst A.J."/>
            <person name="Thomas B.C."/>
            <person name="Singh A."/>
            <person name="Wilkins M.J."/>
            <person name="Karaoz U."/>
            <person name="Brodie E.L."/>
            <person name="Williams K.H."/>
            <person name="Hubbard S.S."/>
            <person name="Banfield J.F."/>
        </authorList>
    </citation>
    <scope>NUCLEOTIDE SEQUENCE [LARGE SCALE GENOMIC DNA]</scope>
</reference>
<proteinExistence type="predicted"/>
<feature type="domain" description="Glycosyltransferase subfamily 4-like N-terminal" evidence="2">
    <location>
        <begin position="137"/>
        <end position="238"/>
    </location>
</feature>
<feature type="domain" description="Glycosyl transferase family 1" evidence="1">
    <location>
        <begin position="256"/>
        <end position="402"/>
    </location>
</feature>
<evidence type="ECO:0000313" key="3">
    <source>
        <dbReference type="EMBL" id="OGK06447.1"/>
    </source>
</evidence>
<dbReference type="CDD" id="cd03801">
    <property type="entry name" value="GT4_PimA-like"/>
    <property type="match status" value="1"/>
</dbReference>
<dbReference type="PROSITE" id="PS51257">
    <property type="entry name" value="PROKAR_LIPOPROTEIN"/>
    <property type="match status" value="1"/>
</dbReference>
<protein>
    <recommendedName>
        <fullName evidence="5">4-alpha-glucanotransferase</fullName>
    </recommendedName>
</protein>
<evidence type="ECO:0000313" key="4">
    <source>
        <dbReference type="Proteomes" id="UP000179243"/>
    </source>
</evidence>
<evidence type="ECO:0008006" key="5">
    <source>
        <dbReference type="Google" id="ProtNLM"/>
    </source>
</evidence>
<dbReference type="Pfam" id="PF13439">
    <property type="entry name" value="Glyco_transf_4"/>
    <property type="match status" value="1"/>
</dbReference>
<dbReference type="Gene3D" id="3.40.50.2000">
    <property type="entry name" value="Glycogen Phosphorylase B"/>
    <property type="match status" value="2"/>
</dbReference>
<dbReference type="GO" id="GO:0016757">
    <property type="term" value="F:glycosyltransferase activity"/>
    <property type="evidence" value="ECO:0007669"/>
    <property type="project" value="InterPro"/>
</dbReference>
<dbReference type="SUPFAM" id="SSF53756">
    <property type="entry name" value="UDP-Glycosyltransferase/glycogen phosphorylase"/>
    <property type="match status" value="1"/>
</dbReference>
<dbReference type="PANTHER" id="PTHR45947:SF3">
    <property type="entry name" value="SULFOQUINOVOSYL TRANSFERASE SQD2"/>
    <property type="match status" value="1"/>
</dbReference>
<evidence type="ECO:0000259" key="1">
    <source>
        <dbReference type="Pfam" id="PF00534"/>
    </source>
</evidence>
<dbReference type="InterPro" id="IPR001296">
    <property type="entry name" value="Glyco_trans_1"/>
</dbReference>
<dbReference type="AlphaFoldDB" id="A0A1F7FIY5"/>
<accession>A0A1F7FIY5</accession>